<protein>
    <recommendedName>
        <fullName evidence="7">Prolyl 4-hydroxylase alpha subunit domain-containing protein</fullName>
    </recommendedName>
</protein>
<dbReference type="PANTHER" id="PTHR10869:SF236">
    <property type="entry name" value="PROLYL 4-HYDROXYLASE ALPHA SUBUNIT DOMAIN-CONTAINING PROTEIN"/>
    <property type="match status" value="1"/>
</dbReference>
<dbReference type="SMART" id="SM00702">
    <property type="entry name" value="P4Hc"/>
    <property type="match status" value="1"/>
</dbReference>
<feature type="compositionally biased region" description="Low complexity" evidence="6">
    <location>
        <begin position="1"/>
        <end position="22"/>
    </location>
</feature>
<sequence>MKKTSQSQKVNNNNNNNQTTTKPTGPDQTYERTEWPDLKHKHKLKVETIISSQIMTISDLLSAAECRSIVQKLDDLKTVEGDNLRFETTSQIPKPGHAFRYNDRISIHDPPLAKHIWNDTGLKKCCQDWINSQSDTPSTTCWGLNPNLRFYRYKKGHKFEKHFDDSVQISSADLNLTDQISIIPSKLVTEYTLLIYLTGSKSSRNDKDEEEVLEGGETVFYDPPIRSSKRVGKPEYPIAASIKPATGLALIHRHGSHCLLHEAREVVSGVKYVLRSDLIFG</sequence>
<evidence type="ECO:0000256" key="3">
    <source>
        <dbReference type="ARBA" id="ARBA00022964"/>
    </source>
</evidence>
<reference evidence="9" key="1">
    <citation type="submission" date="2014-03" db="EMBL/GenBank/DDBJ databases">
        <title>The Genome Sequence of Puccinia striiformis f. sp. tritici PST-78.</title>
        <authorList>
            <consortium name="The Broad Institute Genome Sequencing Platform"/>
            <person name="Cuomo C."/>
            <person name="Hulbert S."/>
            <person name="Chen X."/>
            <person name="Walker B."/>
            <person name="Young S.K."/>
            <person name="Zeng Q."/>
            <person name="Gargeya S."/>
            <person name="Fitzgerald M."/>
            <person name="Haas B."/>
            <person name="Abouelleil A."/>
            <person name="Alvarado L."/>
            <person name="Arachchi H.M."/>
            <person name="Berlin A.M."/>
            <person name="Chapman S.B."/>
            <person name="Goldberg J."/>
            <person name="Griggs A."/>
            <person name="Gujja S."/>
            <person name="Hansen M."/>
            <person name="Howarth C."/>
            <person name="Imamovic A."/>
            <person name="Larimer J."/>
            <person name="McCowan C."/>
            <person name="Montmayeur A."/>
            <person name="Murphy C."/>
            <person name="Neiman D."/>
            <person name="Pearson M."/>
            <person name="Priest M."/>
            <person name="Roberts A."/>
            <person name="Saif S."/>
            <person name="Shea T."/>
            <person name="Sisk P."/>
            <person name="Sykes S."/>
            <person name="Wortman J."/>
            <person name="Nusbaum C."/>
            <person name="Birren B."/>
        </authorList>
    </citation>
    <scope>NUCLEOTIDE SEQUENCE [LARGE SCALE GENOMIC DNA]</scope>
    <source>
        <strain evidence="9">race PST-78</strain>
    </source>
</reference>
<organism evidence="8 9">
    <name type="scientific">Puccinia striiformis f. sp. tritici PST-78</name>
    <dbReference type="NCBI Taxonomy" id="1165861"/>
    <lineage>
        <taxon>Eukaryota</taxon>
        <taxon>Fungi</taxon>
        <taxon>Dikarya</taxon>
        <taxon>Basidiomycota</taxon>
        <taxon>Pucciniomycotina</taxon>
        <taxon>Pucciniomycetes</taxon>
        <taxon>Pucciniales</taxon>
        <taxon>Pucciniaceae</taxon>
        <taxon>Puccinia</taxon>
    </lineage>
</organism>
<evidence type="ECO:0000256" key="4">
    <source>
        <dbReference type="ARBA" id="ARBA00023002"/>
    </source>
</evidence>
<evidence type="ECO:0000313" key="8">
    <source>
        <dbReference type="EMBL" id="KNE98299.1"/>
    </source>
</evidence>
<dbReference type="EMBL" id="AJIL01000058">
    <property type="protein sequence ID" value="KNE98299.1"/>
    <property type="molecule type" value="Genomic_DNA"/>
</dbReference>
<keyword evidence="3" id="KW-0223">Dioxygenase</keyword>
<gene>
    <name evidence="8" type="ORF">PSTG_08375</name>
</gene>
<evidence type="ECO:0000256" key="5">
    <source>
        <dbReference type="ARBA" id="ARBA00023004"/>
    </source>
</evidence>
<proteinExistence type="predicted"/>
<dbReference type="PANTHER" id="PTHR10869">
    <property type="entry name" value="PROLYL 4-HYDROXYLASE ALPHA SUBUNIT"/>
    <property type="match status" value="1"/>
</dbReference>
<dbReference type="GO" id="GO:0005783">
    <property type="term" value="C:endoplasmic reticulum"/>
    <property type="evidence" value="ECO:0007669"/>
    <property type="project" value="TreeGrafter"/>
</dbReference>
<keyword evidence="5" id="KW-0408">Iron</keyword>
<dbReference type="Proteomes" id="UP000054564">
    <property type="component" value="Unassembled WGS sequence"/>
</dbReference>
<keyword evidence="4" id="KW-0560">Oxidoreductase</keyword>
<accession>A0A0L0VH06</accession>
<dbReference type="GO" id="GO:0004656">
    <property type="term" value="F:procollagen-proline 4-dioxygenase activity"/>
    <property type="evidence" value="ECO:0007669"/>
    <property type="project" value="TreeGrafter"/>
</dbReference>
<evidence type="ECO:0000259" key="7">
    <source>
        <dbReference type="SMART" id="SM00702"/>
    </source>
</evidence>
<evidence type="ECO:0000256" key="6">
    <source>
        <dbReference type="SAM" id="MobiDB-lite"/>
    </source>
</evidence>
<dbReference type="GO" id="GO:0005506">
    <property type="term" value="F:iron ion binding"/>
    <property type="evidence" value="ECO:0007669"/>
    <property type="project" value="InterPro"/>
</dbReference>
<evidence type="ECO:0000256" key="1">
    <source>
        <dbReference type="ARBA" id="ARBA00001961"/>
    </source>
</evidence>
<evidence type="ECO:0000313" key="9">
    <source>
        <dbReference type="Proteomes" id="UP000054564"/>
    </source>
</evidence>
<keyword evidence="9" id="KW-1185">Reference proteome</keyword>
<evidence type="ECO:0000256" key="2">
    <source>
        <dbReference type="ARBA" id="ARBA00022723"/>
    </source>
</evidence>
<dbReference type="InterPro" id="IPR006620">
    <property type="entry name" value="Pro_4_hyd_alph"/>
</dbReference>
<dbReference type="OrthoDB" id="69177at2759"/>
<dbReference type="AlphaFoldDB" id="A0A0L0VH06"/>
<feature type="region of interest" description="Disordered" evidence="6">
    <location>
        <begin position="1"/>
        <end position="35"/>
    </location>
</feature>
<keyword evidence="2" id="KW-0479">Metal-binding</keyword>
<comment type="cofactor">
    <cofactor evidence="1">
        <name>L-ascorbate</name>
        <dbReference type="ChEBI" id="CHEBI:38290"/>
    </cofactor>
</comment>
<dbReference type="InterPro" id="IPR045054">
    <property type="entry name" value="P4HA-like"/>
</dbReference>
<dbReference type="GO" id="GO:0031418">
    <property type="term" value="F:L-ascorbic acid binding"/>
    <property type="evidence" value="ECO:0007669"/>
    <property type="project" value="InterPro"/>
</dbReference>
<feature type="domain" description="Prolyl 4-hydroxylase alpha subunit" evidence="7">
    <location>
        <begin position="52"/>
        <end position="279"/>
    </location>
</feature>
<comment type="caution">
    <text evidence="8">The sequence shown here is derived from an EMBL/GenBank/DDBJ whole genome shotgun (WGS) entry which is preliminary data.</text>
</comment>
<dbReference type="Gene3D" id="2.60.120.620">
    <property type="entry name" value="q2cbj1_9rhob like domain"/>
    <property type="match status" value="1"/>
</dbReference>
<name>A0A0L0VH06_9BASI</name>